<reference evidence="2" key="1">
    <citation type="submission" date="2016-10" db="EMBL/GenBank/DDBJ databases">
        <authorList>
            <person name="Varghese N."/>
            <person name="Submissions S."/>
        </authorList>
    </citation>
    <scope>NUCLEOTIDE SEQUENCE [LARGE SCALE GENOMIC DNA]</scope>
    <source>
        <strain evidence="2">CGMCC 1.8975</strain>
    </source>
</reference>
<proteinExistence type="predicted"/>
<evidence type="ECO:0000313" key="1">
    <source>
        <dbReference type="EMBL" id="SDY70347.1"/>
    </source>
</evidence>
<dbReference type="Proteomes" id="UP000199249">
    <property type="component" value="Unassembled WGS sequence"/>
</dbReference>
<evidence type="ECO:0000313" key="2">
    <source>
        <dbReference type="Proteomes" id="UP000199249"/>
    </source>
</evidence>
<name>A0A1H3M0R2_9BACT</name>
<dbReference type="AlphaFoldDB" id="A0A1H3M0R2"/>
<dbReference type="OrthoDB" id="3611744at2"/>
<organism evidence="1 2">
    <name type="scientific">Hymenobacter psychrophilus</name>
    <dbReference type="NCBI Taxonomy" id="651662"/>
    <lineage>
        <taxon>Bacteria</taxon>
        <taxon>Pseudomonadati</taxon>
        <taxon>Bacteroidota</taxon>
        <taxon>Cytophagia</taxon>
        <taxon>Cytophagales</taxon>
        <taxon>Hymenobacteraceae</taxon>
        <taxon>Hymenobacter</taxon>
    </lineage>
</organism>
<dbReference type="InterPro" id="IPR014985">
    <property type="entry name" value="WbqC"/>
</dbReference>
<accession>A0A1H3M0R2</accession>
<sequence>MQPYLFPYLGYFQLMVAADRFVIYDDVQYIKGGWINRNRLLVNGQPLLFTIPLDAPSPNRNICAIELSDKGPWRAKLLQTIAQSYRRAPQFEPVYALIERVFTAQEARTITDLVRVSFTELIAYLCLSVELVPTSTHYGNQHLRAQERVLDICRMEGATEYVNAQGGRELYDHDTFAAHELGLNFLQPELRPYKQLGKGAFVPGLSMIDVLMNNSVAQTNELLHSYQLLK</sequence>
<keyword evidence="2" id="KW-1185">Reference proteome</keyword>
<gene>
    <name evidence="1" type="ORF">SAMN04488069_1123</name>
</gene>
<dbReference type="STRING" id="651662.SAMN04488069_1123"/>
<protein>
    <submittedName>
        <fullName evidence="1">WbqC-like protein family protein</fullName>
    </submittedName>
</protein>
<dbReference type="EMBL" id="FNOV01000012">
    <property type="protein sequence ID" value="SDY70347.1"/>
    <property type="molecule type" value="Genomic_DNA"/>
</dbReference>
<dbReference type="Pfam" id="PF08889">
    <property type="entry name" value="WbqC"/>
    <property type="match status" value="1"/>
</dbReference>